<sequence length="122" mass="13394">MVKKIIAITGLALINLSVAFSASARNIVIKFPSGSYCGFYSGEIGLNDTFSLNLGKNQTLVITNPYGQEYSVIAPNGRVLPVGNYVYQDVKEYYTGNQAGVFKIRVDHLYDTPSIELQICAY</sequence>
<evidence type="ECO:0008006" key="4">
    <source>
        <dbReference type="Google" id="ProtNLM"/>
    </source>
</evidence>
<proteinExistence type="predicted"/>
<protein>
    <recommendedName>
        <fullName evidence="4">Secreted protein</fullName>
    </recommendedName>
</protein>
<evidence type="ECO:0000313" key="2">
    <source>
        <dbReference type="EMBL" id="MTF39168.1"/>
    </source>
</evidence>
<accession>A0A844GW96</accession>
<dbReference type="RefSeq" id="WP_015219145.1">
    <property type="nucleotide sequence ID" value="NZ_WMIA01000010.1"/>
</dbReference>
<dbReference type="AlphaFoldDB" id="A0A844GW96"/>
<organism evidence="2 3">
    <name type="scientific">Cyanobacterium aponinum 0216</name>
    <dbReference type="NCBI Taxonomy" id="2676140"/>
    <lineage>
        <taxon>Bacteria</taxon>
        <taxon>Bacillati</taxon>
        <taxon>Cyanobacteriota</taxon>
        <taxon>Cyanophyceae</taxon>
        <taxon>Oscillatoriophycideae</taxon>
        <taxon>Chroococcales</taxon>
        <taxon>Geminocystaceae</taxon>
        <taxon>Cyanobacterium</taxon>
    </lineage>
</organism>
<name>A0A844GW96_9CHRO</name>
<keyword evidence="1" id="KW-0732">Signal</keyword>
<reference evidence="2 3" key="1">
    <citation type="submission" date="2019-11" db="EMBL/GenBank/DDBJ databases">
        <title>Isolation of a new High Light Tolerant Cyanobacteria.</title>
        <authorList>
            <person name="Dobson Z."/>
            <person name="Vaughn N."/>
            <person name="Vaughn M."/>
            <person name="Fromme P."/>
            <person name="Mazor Y."/>
        </authorList>
    </citation>
    <scope>NUCLEOTIDE SEQUENCE [LARGE SCALE GENOMIC DNA]</scope>
    <source>
        <strain evidence="2 3">0216</strain>
    </source>
</reference>
<gene>
    <name evidence="2" type="ORF">GGC33_09530</name>
</gene>
<evidence type="ECO:0000256" key="1">
    <source>
        <dbReference type="SAM" id="SignalP"/>
    </source>
</evidence>
<dbReference type="Proteomes" id="UP000437131">
    <property type="component" value="Unassembled WGS sequence"/>
</dbReference>
<comment type="caution">
    <text evidence="2">The sequence shown here is derived from an EMBL/GenBank/DDBJ whole genome shotgun (WGS) entry which is preliminary data.</text>
</comment>
<dbReference type="EMBL" id="WMIA01000010">
    <property type="protein sequence ID" value="MTF39168.1"/>
    <property type="molecule type" value="Genomic_DNA"/>
</dbReference>
<feature type="chain" id="PRO_5032700202" description="Secreted protein" evidence="1">
    <location>
        <begin position="25"/>
        <end position="122"/>
    </location>
</feature>
<evidence type="ECO:0000313" key="3">
    <source>
        <dbReference type="Proteomes" id="UP000437131"/>
    </source>
</evidence>
<feature type="signal peptide" evidence="1">
    <location>
        <begin position="1"/>
        <end position="24"/>
    </location>
</feature>